<gene>
    <name evidence="1" type="ORF">H8717_05725</name>
</gene>
<accession>A0ABR7NHM7</accession>
<dbReference type="Proteomes" id="UP000658131">
    <property type="component" value="Unassembled WGS sequence"/>
</dbReference>
<organism evidence="1 2">
    <name type="scientific">Yanshouia hominis</name>
    <dbReference type="NCBI Taxonomy" id="2763673"/>
    <lineage>
        <taxon>Bacteria</taxon>
        <taxon>Bacillati</taxon>
        <taxon>Bacillota</taxon>
        <taxon>Clostridia</taxon>
        <taxon>Eubacteriales</taxon>
        <taxon>Oscillospiraceae</taxon>
        <taxon>Yanshouia</taxon>
    </lineage>
</organism>
<evidence type="ECO:0000313" key="2">
    <source>
        <dbReference type="Proteomes" id="UP000658131"/>
    </source>
</evidence>
<protein>
    <submittedName>
        <fullName evidence="1">Uncharacterized protein</fullName>
    </submittedName>
</protein>
<reference evidence="1 2" key="1">
    <citation type="submission" date="2020-08" db="EMBL/GenBank/DDBJ databases">
        <title>Genome public.</title>
        <authorList>
            <person name="Liu C."/>
            <person name="Sun Q."/>
        </authorList>
    </citation>
    <scope>NUCLEOTIDE SEQUENCE [LARGE SCALE GENOMIC DNA]</scope>
    <source>
        <strain evidence="1 2">BX1</strain>
    </source>
</reference>
<name>A0ABR7NHM7_9FIRM</name>
<dbReference type="EMBL" id="JACRTB010000007">
    <property type="protein sequence ID" value="MBC8575911.1"/>
    <property type="molecule type" value="Genomic_DNA"/>
</dbReference>
<sequence>MTGEARMDRDPEFQEILSLLPGTVLGRGMEQFTKSEYRSSLAAYTDENRGIFERMQRFCARYPQRTDEALRLACRTLLDAVAADLDAPRKKQGLNERALRLDACKMVIVTYLTPAVLEMGLEIGEPFVRALREEWLSRCPRQSYELVTGEMIAQGFEKKWYQCYITQAVCTYLGRCDDCRELTAFRRFRDTYLSACPDGPALIDEYYRDAPKIVARIELWGLSGSVYPQLWEQDLLPCLRAIEAGRPEECKMRYERMTRRLQRRFLHRSGKS</sequence>
<evidence type="ECO:0000313" key="1">
    <source>
        <dbReference type="EMBL" id="MBC8575911.1"/>
    </source>
</evidence>
<proteinExistence type="predicted"/>
<keyword evidence="2" id="KW-1185">Reference proteome</keyword>
<dbReference type="RefSeq" id="WP_262399479.1">
    <property type="nucleotide sequence ID" value="NZ_JACRTB010000007.1"/>
</dbReference>
<comment type="caution">
    <text evidence="1">The sequence shown here is derived from an EMBL/GenBank/DDBJ whole genome shotgun (WGS) entry which is preliminary data.</text>
</comment>